<gene>
    <name evidence="2" type="ORF">ACHAW5_000335</name>
</gene>
<accession>A0ABD3NPM2</accession>
<proteinExistence type="predicted"/>
<name>A0ABD3NPM2_9STRA</name>
<dbReference type="AlphaFoldDB" id="A0ABD3NPM2"/>
<protein>
    <submittedName>
        <fullName evidence="2">Uncharacterized protein</fullName>
    </submittedName>
</protein>
<evidence type="ECO:0000256" key="1">
    <source>
        <dbReference type="SAM" id="MobiDB-lite"/>
    </source>
</evidence>
<sequence>MRFFFSPENVNGSLFHSYFSFFVFGGHLHRSSRDLDLGFELGFDLDDDELDVDDDDDDDEDADFDNFDDEEE</sequence>
<feature type="region of interest" description="Disordered" evidence="1">
    <location>
        <begin position="49"/>
        <end position="72"/>
    </location>
</feature>
<keyword evidence="3" id="KW-1185">Reference proteome</keyword>
<comment type="caution">
    <text evidence="2">The sequence shown here is derived from an EMBL/GenBank/DDBJ whole genome shotgun (WGS) entry which is preliminary data.</text>
</comment>
<dbReference type="EMBL" id="JALLAZ020001346">
    <property type="protein sequence ID" value="KAL3776571.1"/>
    <property type="molecule type" value="Genomic_DNA"/>
</dbReference>
<organism evidence="2 3">
    <name type="scientific">Stephanodiscus triporus</name>
    <dbReference type="NCBI Taxonomy" id="2934178"/>
    <lineage>
        <taxon>Eukaryota</taxon>
        <taxon>Sar</taxon>
        <taxon>Stramenopiles</taxon>
        <taxon>Ochrophyta</taxon>
        <taxon>Bacillariophyta</taxon>
        <taxon>Coscinodiscophyceae</taxon>
        <taxon>Thalassiosirophycidae</taxon>
        <taxon>Stephanodiscales</taxon>
        <taxon>Stephanodiscaceae</taxon>
        <taxon>Stephanodiscus</taxon>
    </lineage>
</organism>
<reference evidence="2 3" key="1">
    <citation type="submission" date="2024-10" db="EMBL/GenBank/DDBJ databases">
        <title>Updated reference genomes for cyclostephanoid diatoms.</title>
        <authorList>
            <person name="Roberts W.R."/>
            <person name="Alverson A.J."/>
        </authorList>
    </citation>
    <scope>NUCLEOTIDE SEQUENCE [LARGE SCALE GENOMIC DNA]</scope>
    <source>
        <strain evidence="2 3">AJA276-08</strain>
    </source>
</reference>
<evidence type="ECO:0000313" key="2">
    <source>
        <dbReference type="EMBL" id="KAL3776571.1"/>
    </source>
</evidence>
<evidence type="ECO:0000313" key="3">
    <source>
        <dbReference type="Proteomes" id="UP001530315"/>
    </source>
</evidence>
<dbReference type="Proteomes" id="UP001530315">
    <property type="component" value="Unassembled WGS sequence"/>
</dbReference>